<name>A0A454CUS0_VIBHA</name>
<dbReference type="Proteomes" id="UP000008367">
    <property type="component" value="Unassembled WGS sequence"/>
</dbReference>
<feature type="non-terminal residue" evidence="1">
    <location>
        <position position="225"/>
    </location>
</feature>
<sequence length="225" mass="23942">GSDQLSSVSFNQEGLSQFNGLLSDNQATEATLSDDGSTIILSIAGSNETVLSISLNTDGTYQFEQFKPLEQSNADDTIVLSLPTTIVDFDQDITANTFSLTISDGNNPVIENVTGLSLDEAGVDQGSQEGAVITSGAGSITTSVGSDIVDHYELEPSEFNNSGELQSQGQVVQLEQTSESNGVRTYEGYIELGGNRITVFDVTVDSPDLGEYQFNLYEQLDHTGS</sequence>
<reference evidence="1 2" key="1">
    <citation type="submission" date="2012-10" db="EMBL/GenBank/DDBJ databases">
        <title>Genome sequence of Vibrio Cholerae HENC-02.</title>
        <authorList>
            <person name="Eppinger M."/>
            <person name="Hasan N.A."/>
            <person name="Sengamalay N."/>
            <person name="Hine E."/>
            <person name="Su Q."/>
            <person name="Daugherty S.C."/>
            <person name="Young S."/>
            <person name="Sadzewicz L."/>
            <person name="Tallon L."/>
            <person name="Cebula T.A."/>
            <person name="Ravel J."/>
            <person name="Colwell R.R."/>
        </authorList>
    </citation>
    <scope>NUCLEOTIDE SEQUENCE [LARGE SCALE GENOMIC DNA]</scope>
    <source>
        <strain evidence="1 2">HENC-02</strain>
    </source>
</reference>
<dbReference type="AlphaFoldDB" id="A0A454CUS0"/>
<gene>
    <name evidence="1" type="ORF">VCHENC02_4098A</name>
</gene>
<organism evidence="1 2">
    <name type="scientific">Vibrio harveyi</name>
    <name type="common">Beneckea harveyi</name>
    <dbReference type="NCBI Taxonomy" id="669"/>
    <lineage>
        <taxon>Bacteria</taxon>
        <taxon>Pseudomonadati</taxon>
        <taxon>Pseudomonadota</taxon>
        <taxon>Gammaproteobacteria</taxon>
        <taxon>Vibrionales</taxon>
        <taxon>Vibrionaceae</taxon>
        <taxon>Vibrio</taxon>
    </lineage>
</organism>
<evidence type="ECO:0008006" key="3">
    <source>
        <dbReference type="Google" id="ProtNLM"/>
    </source>
</evidence>
<evidence type="ECO:0000313" key="2">
    <source>
        <dbReference type="Proteomes" id="UP000008367"/>
    </source>
</evidence>
<dbReference type="EMBL" id="AJSR01001767">
    <property type="protein sequence ID" value="EKM30155.1"/>
    <property type="molecule type" value="Genomic_DNA"/>
</dbReference>
<comment type="caution">
    <text evidence="1">The sequence shown here is derived from an EMBL/GenBank/DDBJ whole genome shotgun (WGS) entry which is preliminary data.</text>
</comment>
<protein>
    <recommendedName>
        <fullName evidence="3">RTX toxin</fullName>
    </recommendedName>
</protein>
<evidence type="ECO:0000313" key="1">
    <source>
        <dbReference type="EMBL" id="EKM30155.1"/>
    </source>
</evidence>
<feature type="non-terminal residue" evidence="1">
    <location>
        <position position="1"/>
    </location>
</feature>
<proteinExistence type="predicted"/>
<accession>A0A454CUS0</accession>